<name>A0A0A9C0D0_ARUDO</name>
<evidence type="ECO:0000313" key="1">
    <source>
        <dbReference type="EMBL" id="JAD64977.1"/>
    </source>
</evidence>
<proteinExistence type="predicted"/>
<reference evidence="1" key="2">
    <citation type="journal article" date="2015" name="Data Brief">
        <title>Shoot transcriptome of the giant reed, Arundo donax.</title>
        <authorList>
            <person name="Barrero R.A."/>
            <person name="Guerrero F.D."/>
            <person name="Moolhuijzen P."/>
            <person name="Goolsby J.A."/>
            <person name="Tidwell J."/>
            <person name="Bellgard S.E."/>
            <person name="Bellgard M.I."/>
        </authorList>
    </citation>
    <scope>NUCLEOTIDE SEQUENCE</scope>
    <source>
        <tissue evidence="1">Shoot tissue taken approximately 20 cm above the soil surface</tissue>
    </source>
</reference>
<dbReference type="EMBL" id="GBRH01232918">
    <property type="protein sequence ID" value="JAD64977.1"/>
    <property type="molecule type" value="Transcribed_RNA"/>
</dbReference>
<organism evidence="1">
    <name type="scientific">Arundo donax</name>
    <name type="common">Giant reed</name>
    <name type="synonym">Donax arundinaceus</name>
    <dbReference type="NCBI Taxonomy" id="35708"/>
    <lineage>
        <taxon>Eukaryota</taxon>
        <taxon>Viridiplantae</taxon>
        <taxon>Streptophyta</taxon>
        <taxon>Embryophyta</taxon>
        <taxon>Tracheophyta</taxon>
        <taxon>Spermatophyta</taxon>
        <taxon>Magnoliopsida</taxon>
        <taxon>Liliopsida</taxon>
        <taxon>Poales</taxon>
        <taxon>Poaceae</taxon>
        <taxon>PACMAD clade</taxon>
        <taxon>Arundinoideae</taxon>
        <taxon>Arundineae</taxon>
        <taxon>Arundo</taxon>
    </lineage>
</organism>
<dbReference type="AlphaFoldDB" id="A0A0A9C0D0"/>
<sequence>MHSTFQRKLITREYQKANQMLKSINVAANMPSQGPSD</sequence>
<accession>A0A0A9C0D0</accession>
<protein>
    <submittedName>
        <fullName evidence="1">Uncharacterized protein</fullName>
    </submittedName>
</protein>
<reference evidence="1" key="1">
    <citation type="submission" date="2014-09" db="EMBL/GenBank/DDBJ databases">
        <authorList>
            <person name="Magalhaes I.L.F."/>
            <person name="Oliveira U."/>
            <person name="Santos F.R."/>
            <person name="Vidigal T.H.D.A."/>
            <person name="Brescovit A.D."/>
            <person name="Santos A.J."/>
        </authorList>
    </citation>
    <scope>NUCLEOTIDE SEQUENCE</scope>
    <source>
        <tissue evidence="1">Shoot tissue taken approximately 20 cm above the soil surface</tissue>
    </source>
</reference>